<feature type="active site" description="Charge relay system" evidence="8">
    <location>
        <position position="187"/>
    </location>
</feature>
<evidence type="ECO:0000256" key="9">
    <source>
        <dbReference type="PIRSR" id="PIRSR005639-2"/>
    </source>
</evidence>
<dbReference type="HAMAP" id="MF_01615">
    <property type="entry name" value="PdxT"/>
    <property type="match status" value="1"/>
</dbReference>
<dbReference type="GO" id="GO:0008614">
    <property type="term" value="P:pyridoxine metabolic process"/>
    <property type="evidence" value="ECO:0007669"/>
    <property type="project" value="TreeGrafter"/>
</dbReference>
<dbReference type="PANTHER" id="PTHR31559">
    <property type="entry name" value="PYRIDOXAL 5'-PHOSPHATE SYNTHASE SUBUNIT SNO"/>
    <property type="match status" value="1"/>
</dbReference>
<keyword evidence="6" id="KW-0456">Lyase</keyword>
<dbReference type="GO" id="GO:0042823">
    <property type="term" value="P:pyridoxal phosphate biosynthetic process"/>
    <property type="evidence" value="ECO:0007669"/>
    <property type="project" value="InterPro"/>
</dbReference>
<sequence>MMEAQTSHNGVIGVLQLQGDFAEHEAMLKSLGAKVRGVRSLEDLESVDALVLPGGESTTIAKLLVALQMMPRLKQRIVEQGMPVFGTCAGCILMANELVDYPEQPRIGCMDISVRRNAYGAQIDSFECEVASDVQQFQEGPPLRAILIRAPEIMAFNKGAVKLLAHRGERAVLVQQGHMLATTFHPEITTDSRIHAYFLQMVSEALDAQKQG</sequence>
<evidence type="ECO:0000256" key="2">
    <source>
        <dbReference type="ARBA" id="ARBA00012918"/>
    </source>
</evidence>
<evidence type="ECO:0000256" key="1">
    <source>
        <dbReference type="ARBA" id="ARBA00008345"/>
    </source>
</evidence>
<keyword evidence="5" id="KW-0315">Glutamine amidotransferase</keyword>
<keyword evidence="3" id="KW-0378">Hydrolase</keyword>
<dbReference type="InterPro" id="IPR021196">
    <property type="entry name" value="PdxT/SNO_CS"/>
</dbReference>
<dbReference type="InterPro" id="IPR002161">
    <property type="entry name" value="PdxT/SNO"/>
</dbReference>
<comment type="similarity">
    <text evidence="1">Belongs to the glutaminase PdxT/SNO family.</text>
</comment>
<feature type="binding site" evidence="9">
    <location>
        <begin position="55"/>
        <end position="57"/>
    </location>
    <ligand>
        <name>L-glutamine</name>
        <dbReference type="ChEBI" id="CHEBI:58359"/>
    </ligand>
</feature>
<dbReference type="Gene3D" id="3.40.50.880">
    <property type="match status" value="1"/>
</dbReference>
<dbReference type="PROSITE" id="PS01236">
    <property type="entry name" value="PDXT_SNO_1"/>
    <property type="match status" value="1"/>
</dbReference>
<dbReference type="FunFam" id="3.40.50.880:FF:000010">
    <property type="entry name" value="uncharacterized protein LOC100176842 isoform X2"/>
    <property type="match status" value="1"/>
</dbReference>
<evidence type="ECO:0000313" key="10">
    <source>
        <dbReference type="EMBL" id="KAA8497080.1"/>
    </source>
</evidence>
<protein>
    <recommendedName>
        <fullName evidence="2">glutaminase</fullName>
        <ecNumber evidence="2">3.5.1.2</ecNumber>
    </recommendedName>
</protein>
<feature type="binding site" evidence="9">
    <location>
        <position position="116"/>
    </location>
    <ligand>
        <name>L-glutamine</name>
        <dbReference type="ChEBI" id="CHEBI:58359"/>
    </ligand>
</feature>
<evidence type="ECO:0000256" key="4">
    <source>
        <dbReference type="ARBA" id="ARBA00022898"/>
    </source>
</evidence>
<evidence type="ECO:0000256" key="5">
    <source>
        <dbReference type="ARBA" id="ARBA00022962"/>
    </source>
</evidence>
<dbReference type="PROSITE" id="PS51130">
    <property type="entry name" value="PDXT_SNO_2"/>
    <property type="match status" value="1"/>
</dbReference>
<evidence type="ECO:0000256" key="8">
    <source>
        <dbReference type="PIRSR" id="PIRSR005639-1"/>
    </source>
</evidence>
<dbReference type="GO" id="GO:1903600">
    <property type="term" value="C:glutaminase complex"/>
    <property type="evidence" value="ECO:0007669"/>
    <property type="project" value="TreeGrafter"/>
</dbReference>
<organism evidence="10 11">
    <name type="scientific">Porphyridium purpureum</name>
    <name type="common">Red alga</name>
    <name type="synonym">Porphyridium cruentum</name>
    <dbReference type="NCBI Taxonomy" id="35688"/>
    <lineage>
        <taxon>Eukaryota</taxon>
        <taxon>Rhodophyta</taxon>
        <taxon>Bangiophyceae</taxon>
        <taxon>Porphyridiales</taxon>
        <taxon>Porphyridiaceae</taxon>
        <taxon>Porphyridium</taxon>
    </lineage>
</organism>
<feature type="active site" description="Nucleophile" evidence="8">
    <location>
        <position position="88"/>
    </location>
</feature>
<dbReference type="AlphaFoldDB" id="A0A5J4Z1C7"/>
<dbReference type="OMA" id="GMIMLAD"/>
<keyword evidence="11" id="KW-1185">Reference proteome</keyword>
<dbReference type="GO" id="GO:0005829">
    <property type="term" value="C:cytosol"/>
    <property type="evidence" value="ECO:0007669"/>
    <property type="project" value="TreeGrafter"/>
</dbReference>
<evidence type="ECO:0000256" key="6">
    <source>
        <dbReference type="ARBA" id="ARBA00023239"/>
    </source>
</evidence>
<dbReference type="PROSITE" id="PS51273">
    <property type="entry name" value="GATASE_TYPE_1"/>
    <property type="match status" value="1"/>
</dbReference>
<dbReference type="SUPFAM" id="SSF52317">
    <property type="entry name" value="Class I glutamine amidotransferase-like"/>
    <property type="match status" value="1"/>
</dbReference>
<dbReference type="Proteomes" id="UP000324585">
    <property type="component" value="Unassembled WGS sequence"/>
</dbReference>
<dbReference type="PANTHER" id="PTHR31559:SF0">
    <property type="entry name" value="PYRIDOXAL 5'-PHOSPHATE SYNTHASE SUBUNIT SNO1-RELATED"/>
    <property type="match status" value="1"/>
</dbReference>
<evidence type="ECO:0000256" key="7">
    <source>
        <dbReference type="ARBA" id="ARBA00049534"/>
    </source>
</evidence>
<gene>
    <name evidence="10" type="ORF">FVE85_0809</name>
</gene>
<name>A0A5J4Z1C7_PORPP</name>
<reference evidence="11" key="1">
    <citation type="journal article" date="2019" name="Nat. Commun.">
        <title>Expansion of phycobilisome linker gene families in mesophilic red algae.</title>
        <authorList>
            <person name="Lee J."/>
            <person name="Kim D."/>
            <person name="Bhattacharya D."/>
            <person name="Yoon H.S."/>
        </authorList>
    </citation>
    <scope>NUCLEOTIDE SEQUENCE [LARGE SCALE GENOMIC DNA]</scope>
    <source>
        <strain evidence="11">CCMP 1328</strain>
    </source>
</reference>
<comment type="caution">
    <text evidence="10">The sequence shown here is derived from an EMBL/GenBank/DDBJ whole genome shotgun (WGS) entry which is preliminary data.</text>
</comment>
<keyword evidence="4" id="KW-0663">Pyridoxal phosphate</keyword>
<dbReference type="NCBIfam" id="TIGR03800">
    <property type="entry name" value="PLP_synth_Pdx2"/>
    <property type="match status" value="1"/>
</dbReference>
<proteinExistence type="inferred from homology"/>
<dbReference type="GO" id="GO:0016829">
    <property type="term" value="F:lyase activity"/>
    <property type="evidence" value="ECO:0007669"/>
    <property type="project" value="UniProtKB-KW"/>
</dbReference>
<dbReference type="CDD" id="cd01749">
    <property type="entry name" value="GATase1_PB"/>
    <property type="match status" value="1"/>
</dbReference>
<dbReference type="GO" id="GO:0004359">
    <property type="term" value="F:glutaminase activity"/>
    <property type="evidence" value="ECO:0007669"/>
    <property type="project" value="UniProtKB-EC"/>
</dbReference>
<dbReference type="EMBL" id="VRMN01000002">
    <property type="protein sequence ID" value="KAA8497080.1"/>
    <property type="molecule type" value="Genomic_DNA"/>
</dbReference>
<accession>A0A5J4Z1C7</accession>
<evidence type="ECO:0000313" key="11">
    <source>
        <dbReference type="Proteomes" id="UP000324585"/>
    </source>
</evidence>
<comment type="catalytic activity">
    <reaction evidence="7">
        <text>L-glutamine + H2O = L-glutamate + NH4(+)</text>
        <dbReference type="Rhea" id="RHEA:15889"/>
        <dbReference type="ChEBI" id="CHEBI:15377"/>
        <dbReference type="ChEBI" id="CHEBI:28938"/>
        <dbReference type="ChEBI" id="CHEBI:29985"/>
        <dbReference type="ChEBI" id="CHEBI:58359"/>
        <dbReference type="EC" id="3.5.1.2"/>
    </reaction>
</comment>
<dbReference type="Pfam" id="PF01174">
    <property type="entry name" value="SNO"/>
    <property type="match status" value="1"/>
</dbReference>
<dbReference type="PROSITE" id="PS51274">
    <property type="entry name" value="GATASE_COBBQ"/>
    <property type="match status" value="1"/>
</dbReference>
<evidence type="ECO:0000256" key="3">
    <source>
        <dbReference type="ARBA" id="ARBA00022801"/>
    </source>
</evidence>
<dbReference type="InterPro" id="IPR029062">
    <property type="entry name" value="Class_I_gatase-like"/>
</dbReference>
<dbReference type="PIRSF" id="PIRSF005639">
    <property type="entry name" value="Glut_amidoT_SNO"/>
    <property type="match status" value="1"/>
</dbReference>
<dbReference type="EC" id="3.5.1.2" evidence="2"/>
<feature type="active site" description="Charge relay system" evidence="8">
    <location>
        <position position="185"/>
    </location>
</feature>
<feature type="binding site" evidence="9">
    <location>
        <begin position="148"/>
        <end position="149"/>
    </location>
    <ligand>
        <name>L-glutamine</name>
        <dbReference type="ChEBI" id="CHEBI:58359"/>
    </ligand>
</feature>
<dbReference type="OrthoDB" id="2039at2759"/>